<protein>
    <submittedName>
        <fullName evidence="2">Mitochondrial amidoxime reducing component 2</fullName>
    </submittedName>
</protein>
<dbReference type="Pfam" id="PF03476">
    <property type="entry name" value="MOSC_N"/>
    <property type="match status" value="1"/>
</dbReference>
<reference evidence="2" key="1">
    <citation type="submission" date="2020-07" db="EMBL/GenBank/DDBJ databases">
        <title>Ethylene signaling mediates host invasion by parasitic plants.</title>
        <authorList>
            <person name="Yoshida S."/>
        </authorList>
    </citation>
    <scope>NUCLEOTIDE SEQUENCE</scope>
    <source>
        <strain evidence="2">Okayama</strain>
    </source>
</reference>
<sequence length="455" mass="51633">MAEEATGGEAPTVKSIFVYPVKSCRGISVSQASLASIGLRWDRLWMVVNAQSGRMLTQRVAPKLALVQVDLPLDAFSPSWKPNKTSFLVMSAPGMNVLKIPLVEPRAVANGVSVWDWHGSAFDEGEEAATWFSDYLEKPSRLVRFNEASETRPVTYAHGLGHNIRFNDMYPFHLVSQKSLDALNDQLQEPIPVDRFRPNFLIDGCEPFSEDLWDEIEINGLTFREGELCYRCKIPTINQETAEGGSEPNETLRKFRNDKTLFPNKEKPQGRVLHGNIAGQHKLYTGKQRQQVYPSGNLRRSRRLHFLGHVVGSMESEKHKSLDALNDQLQEPIPVDRFRPNFLIDGCEPFSEDLWDEIEINGLTFREGELCYRCKIPTINQETAEGGSEPNETLRKFRNDKTLFPNKEKPQGRVYMGTLLVSTNYTPENNDNKSIRVGDPIHVLKTFSSYADCRN</sequence>
<accession>A0A830CT81</accession>
<evidence type="ECO:0000313" key="2">
    <source>
        <dbReference type="EMBL" id="GFQ00849.1"/>
    </source>
</evidence>
<dbReference type="EMBL" id="BMAC01000645">
    <property type="protein sequence ID" value="GFQ00849.1"/>
    <property type="molecule type" value="Genomic_DNA"/>
</dbReference>
<comment type="caution">
    <text evidence="2">The sequence shown here is derived from an EMBL/GenBank/DDBJ whole genome shotgun (WGS) entry which is preliminary data.</text>
</comment>
<dbReference type="InterPro" id="IPR011037">
    <property type="entry name" value="Pyrv_Knase-like_insert_dom_sf"/>
</dbReference>
<dbReference type="PANTHER" id="PTHR14237:SF19">
    <property type="entry name" value="MITOCHONDRIAL AMIDOXIME REDUCING COMPONENT 1"/>
    <property type="match status" value="1"/>
</dbReference>
<keyword evidence="3" id="KW-1185">Reference proteome</keyword>
<dbReference type="InterPro" id="IPR005302">
    <property type="entry name" value="MoCF_Sase_C"/>
</dbReference>
<dbReference type="GO" id="GO:0003824">
    <property type="term" value="F:catalytic activity"/>
    <property type="evidence" value="ECO:0007669"/>
    <property type="project" value="InterPro"/>
</dbReference>
<dbReference type="OrthoDB" id="17255at2759"/>
<organism evidence="2 3">
    <name type="scientific">Phtheirospermum japonicum</name>
    <dbReference type="NCBI Taxonomy" id="374723"/>
    <lineage>
        <taxon>Eukaryota</taxon>
        <taxon>Viridiplantae</taxon>
        <taxon>Streptophyta</taxon>
        <taxon>Embryophyta</taxon>
        <taxon>Tracheophyta</taxon>
        <taxon>Spermatophyta</taxon>
        <taxon>Magnoliopsida</taxon>
        <taxon>eudicotyledons</taxon>
        <taxon>Gunneridae</taxon>
        <taxon>Pentapetalae</taxon>
        <taxon>asterids</taxon>
        <taxon>lamiids</taxon>
        <taxon>Lamiales</taxon>
        <taxon>Orobanchaceae</taxon>
        <taxon>Orobanchaceae incertae sedis</taxon>
        <taxon>Phtheirospermum</taxon>
    </lineage>
</organism>
<feature type="domain" description="MOSC" evidence="1">
    <location>
        <begin position="321"/>
        <end position="444"/>
    </location>
</feature>
<dbReference type="GO" id="GO:0032787">
    <property type="term" value="P:monocarboxylic acid metabolic process"/>
    <property type="evidence" value="ECO:0007669"/>
    <property type="project" value="UniProtKB-ARBA"/>
</dbReference>
<dbReference type="InterPro" id="IPR005303">
    <property type="entry name" value="MOCOS_middle"/>
</dbReference>
<dbReference type="GO" id="GO:0030151">
    <property type="term" value="F:molybdenum ion binding"/>
    <property type="evidence" value="ECO:0007669"/>
    <property type="project" value="InterPro"/>
</dbReference>
<gene>
    <name evidence="2" type="ORF">PHJA_002228800</name>
</gene>
<dbReference type="Proteomes" id="UP000653305">
    <property type="component" value="Unassembled WGS sequence"/>
</dbReference>
<evidence type="ECO:0000313" key="3">
    <source>
        <dbReference type="Proteomes" id="UP000653305"/>
    </source>
</evidence>
<dbReference type="SUPFAM" id="SSF141673">
    <property type="entry name" value="MOSC N-terminal domain-like"/>
    <property type="match status" value="1"/>
</dbReference>
<dbReference type="SUPFAM" id="SSF50800">
    <property type="entry name" value="PK beta-barrel domain-like"/>
    <property type="match status" value="2"/>
</dbReference>
<evidence type="ECO:0000259" key="1">
    <source>
        <dbReference type="PROSITE" id="PS51340"/>
    </source>
</evidence>
<dbReference type="AlphaFoldDB" id="A0A830CT81"/>
<dbReference type="PROSITE" id="PS51340">
    <property type="entry name" value="MOSC"/>
    <property type="match status" value="2"/>
</dbReference>
<proteinExistence type="predicted"/>
<dbReference type="PANTHER" id="PTHR14237">
    <property type="entry name" value="MOLYBDOPTERIN COFACTOR SULFURASE MOSC"/>
    <property type="match status" value="1"/>
</dbReference>
<dbReference type="GO" id="GO:0030170">
    <property type="term" value="F:pyridoxal phosphate binding"/>
    <property type="evidence" value="ECO:0007669"/>
    <property type="project" value="InterPro"/>
</dbReference>
<dbReference type="Pfam" id="PF03473">
    <property type="entry name" value="MOSC"/>
    <property type="match status" value="2"/>
</dbReference>
<feature type="domain" description="MOSC" evidence="1">
    <location>
        <begin position="140"/>
        <end position="307"/>
    </location>
</feature>
<name>A0A830CT81_9LAMI</name>